<sequence>MFGFDRARPDKFRDPVLWNDSWEHDFQLYNDWQNYPAPPYWIPSAVNYYNDSTRKNILQLQLVVQEAVLLYFPLDRFALQWTQLSPLQRKNHILQALVKTCAMGSNYEFSRTWCPDITAEGLGADPKSYLSLLKTMVDGEVGKITLYPHPAVDTTVLSWYSGAGGMAITEKIKLDRTHLVATILWRVFMSFYGVDHGLLFTAQSLSKAADAQRRQQRELYSNLDSNGKAQFRNFKRLVSKMGTSYEDKNVCYGCARTMADLPPGTVLQACSGCRKVKRTIVYCSRECQKADWKQGHLGSAPHKEECGQPWNPQ</sequence>
<dbReference type="EMBL" id="JAEVFJ010000027">
    <property type="protein sequence ID" value="KAH8093885.1"/>
    <property type="molecule type" value="Genomic_DNA"/>
</dbReference>
<evidence type="ECO:0000313" key="6">
    <source>
        <dbReference type="EMBL" id="KAH8093885.1"/>
    </source>
</evidence>
<protein>
    <recommendedName>
        <fullName evidence="5">MYND-type domain-containing protein</fullName>
    </recommendedName>
</protein>
<dbReference type="SUPFAM" id="SSF144232">
    <property type="entry name" value="HIT/MYND zinc finger-like"/>
    <property type="match status" value="1"/>
</dbReference>
<organism evidence="6 7">
    <name type="scientific">Cristinia sonorae</name>
    <dbReference type="NCBI Taxonomy" id="1940300"/>
    <lineage>
        <taxon>Eukaryota</taxon>
        <taxon>Fungi</taxon>
        <taxon>Dikarya</taxon>
        <taxon>Basidiomycota</taxon>
        <taxon>Agaricomycotina</taxon>
        <taxon>Agaricomycetes</taxon>
        <taxon>Agaricomycetidae</taxon>
        <taxon>Agaricales</taxon>
        <taxon>Pleurotineae</taxon>
        <taxon>Stephanosporaceae</taxon>
        <taxon>Cristinia</taxon>
    </lineage>
</organism>
<accession>A0A8K0UJX4</accession>
<evidence type="ECO:0000256" key="4">
    <source>
        <dbReference type="PROSITE-ProRule" id="PRU00134"/>
    </source>
</evidence>
<evidence type="ECO:0000256" key="2">
    <source>
        <dbReference type="ARBA" id="ARBA00022771"/>
    </source>
</evidence>
<dbReference type="Pfam" id="PF01753">
    <property type="entry name" value="zf-MYND"/>
    <property type="match status" value="1"/>
</dbReference>
<dbReference type="Gene3D" id="6.10.140.2220">
    <property type="match status" value="1"/>
</dbReference>
<keyword evidence="3" id="KW-0862">Zinc</keyword>
<dbReference type="Proteomes" id="UP000813824">
    <property type="component" value="Unassembled WGS sequence"/>
</dbReference>
<gene>
    <name evidence="6" type="ORF">BXZ70DRAFT_948307</name>
</gene>
<evidence type="ECO:0000256" key="1">
    <source>
        <dbReference type="ARBA" id="ARBA00022723"/>
    </source>
</evidence>
<evidence type="ECO:0000256" key="3">
    <source>
        <dbReference type="ARBA" id="ARBA00022833"/>
    </source>
</evidence>
<dbReference type="PROSITE" id="PS50865">
    <property type="entry name" value="ZF_MYND_2"/>
    <property type="match status" value="1"/>
</dbReference>
<keyword evidence="7" id="KW-1185">Reference proteome</keyword>
<proteinExistence type="predicted"/>
<name>A0A8K0UJX4_9AGAR</name>
<feature type="domain" description="MYND-type" evidence="5">
    <location>
        <begin position="251"/>
        <end position="306"/>
    </location>
</feature>
<reference evidence="6" key="1">
    <citation type="journal article" date="2021" name="New Phytol.">
        <title>Evolutionary innovations through gain and loss of genes in the ectomycorrhizal Boletales.</title>
        <authorList>
            <person name="Wu G."/>
            <person name="Miyauchi S."/>
            <person name="Morin E."/>
            <person name="Kuo A."/>
            <person name="Drula E."/>
            <person name="Varga T."/>
            <person name="Kohler A."/>
            <person name="Feng B."/>
            <person name="Cao Y."/>
            <person name="Lipzen A."/>
            <person name="Daum C."/>
            <person name="Hundley H."/>
            <person name="Pangilinan J."/>
            <person name="Johnson J."/>
            <person name="Barry K."/>
            <person name="LaButti K."/>
            <person name="Ng V."/>
            <person name="Ahrendt S."/>
            <person name="Min B."/>
            <person name="Choi I.G."/>
            <person name="Park H."/>
            <person name="Plett J.M."/>
            <person name="Magnuson J."/>
            <person name="Spatafora J.W."/>
            <person name="Nagy L.G."/>
            <person name="Henrissat B."/>
            <person name="Grigoriev I.V."/>
            <person name="Yang Z.L."/>
            <person name="Xu J."/>
            <person name="Martin F.M."/>
        </authorList>
    </citation>
    <scope>NUCLEOTIDE SEQUENCE</scope>
    <source>
        <strain evidence="6">KKN 215</strain>
    </source>
</reference>
<dbReference type="OrthoDB" id="3020010at2759"/>
<evidence type="ECO:0000313" key="7">
    <source>
        <dbReference type="Proteomes" id="UP000813824"/>
    </source>
</evidence>
<keyword evidence="1" id="KW-0479">Metal-binding</keyword>
<dbReference type="InterPro" id="IPR002893">
    <property type="entry name" value="Znf_MYND"/>
</dbReference>
<evidence type="ECO:0000259" key="5">
    <source>
        <dbReference type="PROSITE" id="PS50865"/>
    </source>
</evidence>
<comment type="caution">
    <text evidence="6">The sequence shown here is derived from an EMBL/GenBank/DDBJ whole genome shotgun (WGS) entry which is preliminary data.</text>
</comment>
<keyword evidence="2 4" id="KW-0863">Zinc-finger</keyword>
<dbReference type="GO" id="GO:0008270">
    <property type="term" value="F:zinc ion binding"/>
    <property type="evidence" value="ECO:0007669"/>
    <property type="project" value="UniProtKB-KW"/>
</dbReference>
<dbReference type="AlphaFoldDB" id="A0A8K0UJX4"/>